<organism evidence="1 2">
    <name type="scientific">Xylaria curta</name>
    <dbReference type="NCBI Taxonomy" id="42375"/>
    <lineage>
        <taxon>Eukaryota</taxon>
        <taxon>Fungi</taxon>
        <taxon>Dikarya</taxon>
        <taxon>Ascomycota</taxon>
        <taxon>Pezizomycotina</taxon>
        <taxon>Sordariomycetes</taxon>
        <taxon>Xylariomycetidae</taxon>
        <taxon>Xylariales</taxon>
        <taxon>Xylariaceae</taxon>
        <taxon>Xylaria</taxon>
    </lineage>
</organism>
<evidence type="ECO:0000313" key="1">
    <source>
        <dbReference type="EMBL" id="KAJ2990196.1"/>
    </source>
</evidence>
<evidence type="ECO:0000313" key="2">
    <source>
        <dbReference type="Proteomes" id="UP001143856"/>
    </source>
</evidence>
<proteinExistence type="predicted"/>
<reference evidence="1" key="1">
    <citation type="submission" date="2022-10" db="EMBL/GenBank/DDBJ databases">
        <title>Genome Sequence of Xylaria curta.</title>
        <authorList>
            <person name="Buettner E."/>
        </authorList>
    </citation>
    <scope>NUCLEOTIDE SEQUENCE</scope>
    <source>
        <strain evidence="1">Babe10</strain>
    </source>
</reference>
<keyword evidence="2" id="KW-1185">Reference proteome</keyword>
<gene>
    <name evidence="1" type="ORF">NUW58_g3073</name>
</gene>
<name>A0ACC1PE79_9PEZI</name>
<dbReference type="EMBL" id="JAPDGR010000443">
    <property type="protein sequence ID" value="KAJ2990196.1"/>
    <property type="molecule type" value="Genomic_DNA"/>
</dbReference>
<protein>
    <submittedName>
        <fullName evidence="1">Uncharacterized protein</fullName>
    </submittedName>
</protein>
<sequence length="542" mass="60872">MFWPVLLAFLFVLATYFYVKLNHKRFSQYASLPQLPPTLLWGHLKTMNEYIQRGEPDRHPDMNFSDMHNALGRPPLMFIDLRPVSHPIVVIANHEIAEQVSKASSLFPTSLPKGSLKQFEHLIGLASILGSHGDEWKTLRKRFGPGFAPQHLGTLLPCILDKTLPFISHLDRFAHTQEEFPLVPLAVNLTFDIIGSIIMDVELDAQHMDSSNQGELVRLFSELLTTYNDDKADYPWWSTPMTSIKRRRLGKRINMLIKAIIHRKFDEQRKELATSDKSRSVLALSLGDTKALSQELVDETCDQLKTFLLAGHDTTGVTLAWVFYELSLRPSALAAVRAELDSLLGTDSSPEAVRDRLLEPDGAALVQKMTYISAVIKETLRLHPPAATARLTEHGTGFSVRTPEGQEYCLDGVTIYNCEAIIHRDPSVYGDSANSFVPERWLAEGARGIPASAWRPFERGPRNCIGQEFANIEVRVIIAYAARRYDFTKVGLGEVTRDGDGQPMKDPDGNYEFKSPLYNTRQVTSKPVDGMRVKVKMAAKAT</sequence>
<accession>A0ACC1PE79</accession>
<dbReference type="Proteomes" id="UP001143856">
    <property type="component" value="Unassembled WGS sequence"/>
</dbReference>
<comment type="caution">
    <text evidence="1">The sequence shown here is derived from an EMBL/GenBank/DDBJ whole genome shotgun (WGS) entry which is preliminary data.</text>
</comment>